<dbReference type="PANTHER" id="PTHR39336">
    <property type="entry name" value="PYRIDOXAMINE PHOSPHATE OXIDASE FAMILY PROTEIN (AFU_ORTHOLOGUE AFUA_6G11440)"/>
    <property type="match status" value="1"/>
</dbReference>
<dbReference type="OrthoDB" id="539398at2759"/>
<dbReference type="InterPro" id="IPR011576">
    <property type="entry name" value="Pyridox_Oxase_N"/>
</dbReference>
<dbReference type="InterPro" id="IPR012349">
    <property type="entry name" value="Split_barrel_FMN-bd"/>
</dbReference>
<keyword evidence="3" id="KW-1185">Reference proteome</keyword>
<organism evidence="2 3">
    <name type="scientific">Heliocybe sulcata</name>
    <dbReference type="NCBI Taxonomy" id="5364"/>
    <lineage>
        <taxon>Eukaryota</taxon>
        <taxon>Fungi</taxon>
        <taxon>Dikarya</taxon>
        <taxon>Basidiomycota</taxon>
        <taxon>Agaricomycotina</taxon>
        <taxon>Agaricomycetes</taxon>
        <taxon>Gloeophyllales</taxon>
        <taxon>Gloeophyllaceae</taxon>
        <taxon>Heliocybe</taxon>
    </lineage>
</organism>
<sequence length="284" mass="31224">MSASSGSAFRLTPDQKMGKFFDEIPDHLVEWVRKQHMFTVATAPLSGSGHVNLSNKGVGGTFHVVDNRTVWYEDLTGSGSETIAHLRENGRITILFAAFEGPPMMCRIFGTGKVHEFGTPEYFSFVPPEKRTPGSRSVIVVDVHKVGTSCGFGVPFYEYIGHREKLLNVSIVHEQRDLAAPDNIADNGLKAYWRNMNAQSIDGLPALTEAPYESNLPLKAVRELSRFGAIKMKKGSEAKVGVKIQDFGTAWLKREEVRLMLAFLLGAIVSAFSGRVIGRVAVPV</sequence>
<dbReference type="Gene3D" id="2.30.110.10">
    <property type="entry name" value="Electron Transport, Fmn-binding Protein, Chain A"/>
    <property type="match status" value="1"/>
</dbReference>
<evidence type="ECO:0000313" key="2">
    <source>
        <dbReference type="EMBL" id="TFK48054.1"/>
    </source>
</evidence>
<proteinExistence type="predicted"/>
<dbReference type="SUPFAM" id="SSF50475">
    <property type="entry name" value="FMN-binding split barrel"/>
    <property type="match status" value="1"/>
</dbReference>
<protein>
    <recommendedName>
        <fullName evidence="1">Pyridoxamine 5'-phosphate oxidase N-terminal domain-containing protein</fullName>
    </recommendedName>
</protein>
<dbReference type="Pfam" id="PF01243">
    <property type="entry name" value="PNPOx_N"/>
    <property type="match status" value="1"/>
</dbReference>
<dbReference type="Proteomes" id="UP000305948">
    <property type="component" value="Unassembled WGS sequence"/>
</dbReference>
<gene>
    <name evidence="2" type="ORF">OE88DRAFT_1665129</name>
</gene>
<dbReference type="AlphaFoldDB" id="A0A5C3MRR2"/>
<evidence type="ECO:0000313" key="3">
    <source>
        <dbReference type="Proteomes" id="UP000305948"/>
    </source>
</evidence>
<accession>A0A5C3MRR2</accession>
<dbReference type="STRING" id="5364.A0A5C3MRR2"/>
<feature type="domain" description="Pyridoxamine 5'-phosphate oxidase N-terminal" evidence="1">
    <location>
        <begin position="25"/>
        <end position="149"/>
    </location>
</feature>
<name>A0A5C3MRR2_9AGAM</name>
<dbReference type="PANTHER" id="PTHR39336:SF1">
    <property type="entry name" value="PYRIDOXAMINE PHOSPHATE OXIDASE FAMILY PROTEIN (AFU_ORTHOLOGUE AFUA_6G11440)"/>
    <property type="match status" value="1"/>
</dbReference>
<dbReference type="EMBL" id="ML213521">
    <property type="protein sequence ID" value="TFK48054.1"/>
    <property type="molecule type" value="Genomic_DNA"/>
</dbReference>
<evidence type="ECO:0000259" key="1">
    <source>
        <dbReference type="Pfam" id="PF01243"/>
    </source>
</evidence>
<reference evidence="2 3" key="1">
    <citation type="journal article" date="2019" name="Nat. Ecol. Evol.">
        <title>Megaphylogeny resolves global patterns of mushroom evolution.</title>
        <authorList>
            <person name="Varga T."/>
            <person name="Krizsan K."/>
            <person name="Foldi C."/>
            <person name="Dima B."/>
            <person name="Sanchez-Garcia M."/>
            <person name="Sanchez-Ramirez S."/>
            <person name="Szollosi G.J."/>
            <person name="Szarkandi J.G."/>
            <person name="Papp V."/>
            <person name="Albert L."/>
            <person name="Andreopoulos W."/>
            <person name="Angelini C."/>
            <person name="Antonin V."/>
            <person name="Barry K.W."/>
            <person name="Bougher N.L."/>
            <person name="Buchanan P."/>
            <person name="Buyck B."/>
            <person name="Bense V."/>
            <person name="Catcheside P."/>
            <person name="Chovatia M."/>
            <person name="Cooper J."/>
            <person name="Damon W."/>
            <person name="Desjardin D."/>
            <person name="Finy P."/>
            <person name="Geml J."/>
            <person name="Haridas S."/>
            <person name="Hughes K."/>
            <person name="Justo A."/>
            <person name="Karasinski D."/>
            <person name="Kautmanova I."/>
            <person name="Kiss B."/>
            <person name="Kocsube S."/>
            <person name="Kotiranta H."/>
            <person name="LaButti K.M."/>
            <person name="Lechner B.E."/>
            <person name="Liimatainen K."/>
            <person name="Lipzen A."/>
            <person name="Lukacs Z."/>
            <person name="Mihaltcheva S."/>
            <person name="Morgado L.N."/>
            <person name="Niskanen T."/>
            <person name="Noordeloos M.E."/>
            <person name="Ohm R.A."/>
            <person name="Ortiz-Santana B."/>
            <person name="Ovrebo C."/>
            <person name="Racz N."/>
            <person name="Riley R."/>
            <person name="Savchenko A."/>
            <person name="Shiryaev A."/>
            <person name="Soop K."/>
            <person name="Spirin V."/>
            <person name="Szebenyi C."/>
            <person name="Tomsovsky M."/>
            <person name="Tulloss R.E."/>
            <person name="Uehling J."/>
            <person name="Grigoriev I.V."/>
            <person name="Vagvolgyi C."/>
            <person name="Papp T."/>
            <person name="Martin F.M."/>
            <person name="Miettinen O."/>
            <person name="Hibbett D.S."/>
            <person name="Nagy L.G."/>
        </authorList>
    </citation>
    <scope>NUCLEOTIDE SEQUENCE [LARGE SCALE GENOMIC DNA]</scope>
    <source>
        <strain evidence="2 3">OMC1185</strain>
    </source>
</reference>